<dbReference type="OrthoDB" id="5049662at2759"/>
<organism evidence="9 10">
    <name type="scientific">Parascedosporium putredinis</name>
    <dbReference type="NCBI Taxonomy" id="1442378"/>
    <lineage>
        <taxon>Eukaryota</taxon>
        <taxon>Fungi</taxon>
        <taxon>Dikarya</taxon>
        <taxon>Ascomycota</taxon>
        <taxon>Pezizomycotina</taxon>
        <taxon>Sordariomycetes</taxon>
        <taxon>Hypocreomycetidae</taxon>
        <taxon>Microascales</taxon>
        <taxon>Microascaceae</taxon>
        <taxon>Parascedosporium</taxon>
    </lineage>
</organism>
<evidence type="ECO:0000256" key="4">
    <source>
        <dbReference type="ARBA" id="ARBA00022801"/>
    </source>
</evidence>
<evidence type="ECO:0000313" key="9">
    <source>
        <dbReference type="EMBL" id="CAI4213277.1"/>
    </source>
</evidence>
<dbReference type="SUPFAM" id="SSF50993">
    <property type="entry name" value="Peptidase/esterase 'gauge' domain"/>
    <property type="match status" value="1"/>
</dbReference>
<dbReference type="GO" id="GO:0005829">
    <property type="term" value="C:cytosol"/>
    <property type="evidence" value="ECO:0007669"/>
    <property type="project" value="TreeGrafter"/>
</dbReference>
<accession>A0A9P1GYN8</accession>
<dbReference type="EC" id="3.4.21.-" evidence="6"/>
<reference evidence="9" key="1">
    <citation type="submission" date="2022-11" db="EMBL/GenBank/DDBJ databases">
        <authorList>
            <person name="Scott C."/>
            <person name="Bruce N."/>
        </authorList>
    </citation>
    <scope>NUCLEOTIDE SEQUENCE</scope>
</reference>
<dbReference type="Proteomes" id="UP000838763">
    <property type="component" value="Unassembled WGS sequence"/>
</dbReference>
<dbReference type="Pfam" id="PF00326">
    <property type="entry name" value="Peptidase_S9"/>
    <property type="match status" value="1"/>
</dbReference>
<evidence type="ECO:0000259" key="8">
    <source>
        <dbReference type="Pfam" id="PF02897"/>
    </source>
</evidence>
<dbReference type="AlphaFoldDB" id="A0A9P1GYN8"/>
<keyword evidence="3 6" id="KW-0645">Protease</keyword>
<dbReference type="InterPro" id="IPR002470">
    <property type="entry name" value="Peptidase_S9A"/>
</dbReference>
<dbReference type="InterPro" id="IPR051167">
    <property type="entry name" value="Prolyl_oligopep/macrocyclase"/>
</dbReference>
<dbReference type="Gene3D" id="2.130.10.120">
    <property type="entry name" value="Prolyl oligopeptidase, N-terminal domain"/>
    <property type="match status" value="1"/>
</dbReference>
<dbReference type="GO" id="GO:0006508">
    <property type="term" value="P:proteolysis"/>
    <property type="evidence" value="ECO:0007669"/>
    <property type="project" value="UniProtKB-KW"/>
</dbReference>
<evidence type="ECO:0000256" key="2">
    <source>
        <dbReference type="ARBA" id="ARBA00005228"/>
    </source>
</evidence>
<dbReference type="EMBL" id="CALLCH030000007">
    <property type="protein sequence ID" value="CAI4213277.1"/>
    <property type="molecule type" value="Genomic_DNA"/>
</dbReference>
<evidence type="ECO:0000256" key="1">
    <source>
        <dbReference type="ARBA" id="ARBA00001070"/>
    </source>
</evidence>
<keyword evidence="5 6" id="KW-0720">Serine protease</keyword>
<dbReference type="Gene3D" id="3.40.50.1820">
    <property type="entry name" value="alpha/beta hydrolase"/>
    <property type="match status" value="1"/>
</dbReference>
<evidence type="ECO:0000256" key="6">
    <source>
        <dbReference type="RuleBase" id="RU368024"/>
    </source>
</evidence>
<evidence type="ECO:0000259" key="7">
    <source>
        <dbReference type="Pfam" id="PF00326"/>
    </source>
</evidence>
<dbReference type="PRINTS" id="PR00862">
    <property type="entry name" value="PROLIGOPTASE"/>
</dbReference>
<dbReference type="GO" id="GO:0070012">
    <property type="term" value="F:oligopeptidase activity"/>
    <property type="evidence" value="ECO:0007669"/>
    <property type="project" value="TreeGrafter"/>
</dbReference>
<dbReference type="InterPro" id="IPR023302">
    <property type="entry name" value="Pept_S9A_N"/>
</dbReference>
<dbReference type="InterPro" id="IPR029058">
    <property type="entry name" value="AB_hydrolase_fold"/>
</dbReference>
<evidence type="ECO:0000256" key="5">
    <source>
        <dbReference type="ARBA" id="ARBA00022825"/>
    </source>
</evidence>
<evidence type="ECO:0000313" key="10">
    <source>
        <dbReference type="Proteomes" id="UP000838763"/>
    </source>
</evidence>
<dbReference type="PANTHER" id="PTHR42881">
    <property type="entry name" value="PROLYL ENDOPEPTIDASE"/>
    <property type="match status" value="1"/>
</dbReference>
<proteinExistence type="inferred from homology"/>
<dbReference type="PANTHER" id="PTHR42881:SF2">
    <property type="entry name" value="PROLYL ENDOPEPTIDASE"/>
    <property type="match status" value="1"/>
</dbReference>
<dbReference type="InterPro" id="IPR001375">
    <property type="entry name" value="Peptidase_S9_cat"/>
</dbReference>
<evidence type="ECO:0000256" key="3">
    <source>
        <dbReference type="ARBA" id="ARBA00022670"/>
    </source>
</evidence>
<keyword evidence="4 6" id="KW-0378">Hydrolase</keyword>
<feature type="domain" description="Peptidase S9A N-terminal" evidence="8">
    <location>
        <begin position="64"/>
        <end position="281"/>
    </location>
</feature>
<comment type="similarity">
    <text evidence="2 6">Belongs to the peptidase S9A family.</text>
</comment>
<comment type="caution">
    <text evidence="9">The sequence shown here is derived from an EMBL/GenBank/DDBJ whole genome shotgun (WGS) entry which is preliminary data.</text>
</comment>
<name>A0A9P1GYN8_9PEZI</name>
<comment type="catalytic activity">
    <reaction evidence="1">
        <text>Hydrolysis of Pro-|-Xaa &gt;&gt; Ala-|-Xaa in oligopeptides.</text>
        <dbReference type="EC" id="3.4.21.26"/>
    </reaction>
</comment>
<dbReference type="Pfam" id="PF02897">
    <property type="entry name" value="Peptidase_S9_N"/>
    <property type="match status" value="1"/>
</dbReference>
<keyword evidence="10" id="KW-1185">Reference proteome</keyword>
<dbReference type="SUPFAM" id="SSF53474">
    <property type="entry name" value="alpha/beta-Hydrolases"/>
    <property type="match status" value="1"/>
</dbReference>
<protein>
    <recommendedName>
        <fullName evidence="6">Prolyl endopeptidase</fullName>
        <ecNumber evidence="6">3.4.21.-</ecNumber>
    </recommendedName>
</protein>
<dbReference type="GO" id="GO:0004252">
    <property type="term" value="F:serine-type endopeptidase activity"/>
    <property type="evidence" value="ECO:0007669"/>
    <property type="project" value="UniProtKB-UniRule"/>
</dbReference>
<sequence length="750" mass="82615">MLRCSWSLTDDLLRKMPWPYRSALFRMQNQDKADGDNLSKIEDMLGKLGHVLLGIPRTSIEPANWQWLEEQTSPRALEWVGQENNLTIKVLDGLPNAGTLRDTIMELANSNAQSPEFWVAGQLFRLRKNATNQRGILERGERVTDGSLSEWRKVIDIQELSKDEDKDFGFSAFNFGSMILGRDGSRLLLQLSNAGSDLTEIREVDVERGKLVKDGFRTSPGHTTAAWLDRDHILIIHALTGGPTNDIGWPTTAYIWQRGTPLEEARPIHSALPTDSLYVAANIGAGEQGHRGLIKRYVDFSTIIHYLVSLDGTVEEVMLPTAVSMTPPEVATNRHLIVSLTQAWDSHDTELPPGTVLAYDTEEPGGPSESRITVVHIPEDNEFNPDIIVDGMRASQSRVYLTTTLEGNERRLVFEYDSPRWRLVRTSPTGNGLHAAVIASGRYTDHVVVSESGYLQPAEFWVEDMNGINTQKLHSQVAVFNGEDFVASKGVAESKDGTLIDYLVLAPSSHSYPDGELPVLVTGYGGFGITVTTGYLNYFVGGVSIVPWFESGGALVIAYIRGGGERGEAWHQSAVRENRQKSYDDFAAVAEKLIANGVTSPQHMGVFGSSHGGLLAAVMGTQRPDLFGAVVADVPITDMLRYHLMGAGAVWVDEYGHPNEPGMEPILRAYSPFHNVAKGTQYPAFFATISTTDDRVGAGHARKLIARLQEAGSARAFLYEDRSGGHTVSDPFKNAALLARRMAFFMHHLM</sequence>
<feature type="domain" description="Peptidase S9 prolyl oligopeptidase catalytic" evidence="7">
    <location>
        <begin position="548"/>
        <end position="749"/>
    </location>
</feature>
<gene>
    <name evidence="9" type="ORF">PPNO1_LOCUS3024</name>
</gene>